<dbReference type="Pfam" id="PF00105">
    <property type="entry name" value="zf-C4"/>
    <property type="match status" value="1"/>
</dbReference>
<feature type="compositionally biased region" description="Polar residues" evidence="11">
    <location>
        <begin position="1"/>
        <end position="15"/>
    </location>
</feature>
<accession>A0AA40FVQ9</accession>
<keyword evidence="6" id="KW-0805">Transcription regulation</keyword>
<evidence type="ECO:0000256" key="8">
    <source>
        <dbReference type="ARBA" id="ARBA00023163"/>
    </source>
</evidence>
<feature type="compositionally biased region" description="Polar residues" evidence="11">
    <location>
        <begin position="22"/>
        <end position="37"/>
    </location>
</feature>
<comment type="similarity">
    <text evidence="2">Belongs to the nuclear hormone receptor family. NR1 subfamily.</text>
</comment>
<keyword evidence="10" id="KW-0539">Nucleus</keyword>
<evidence type="ECO:0000313" key="14">
    <source>
        <dbReference type="Proteomes" id="UP001177670"/>
    </source>
</evidence>
<dbReference type="GO" id="GO:0009755">
    <property type="term" value="P:hormone-mediated signaling pathway"/>
    <property type="evidence" value="ECO:0007669"/>
    <property type="project" value="TreeGrafter"/>
</dbReference>
<feature type="region of interest" description="Disordered" evidence="11">
    <location>
        <begin position="1"/>
        <end position="37"/>
    </location>
</feature>
<keyword evidence="5" id="KW-0862">Zinc</keyword>
<comment type="subcellular location">
    <subcellularLocation>
        <location evidence="1">Nucleus</location>
    </subcellularLocation>
</comment>
<keyword evidence="9" id="KW-0675">Receptor</keyword>
<keyword evidence="4" id="KW-0863">Zinc-finger</keyword>
<keyword evidence="14" id="KW-1185">Reference proteome</keyword>
<dbReference type="PANTHER" id="PTHR24082">
    <property type="entry name" value="NUCLEAR HORMONE RECEPTOR"/>
    <property type="match status" value="1"/>
</dbReference>
<dbReference type="InterPro" id="IPR001628">
    <property type="entry name" value="Znf_hrmn_rcpt"/>
</dbReference>
<evidence type="ECO:0000256" key="9">
    <source>
        <dbReference type="ARBA" id="ARBA00023170"/>
    </source>
</evidence>
<protein>
    <recommendedName>
        <fullName evidence="12">Nuclear receptor domain-containing protein</fullName>
    </recommendedName>
</protein>
<dbReference type="PROSITE" id="PS51030">
    <property type="entry name" value="NUCLEAR_REC_DBD_2"/>
    <property type="match status" value="1"/>
</dbReference>
<dbReference type="PRINTS" id="PR00047">
    <property type="entry name" value="STROIDFINGER"/>
</dbReference>
<feature type="domain" description="Nuclear receptor" evidence="12">
    <location>
        <begin position="86"/>
        <end position="110"/>
    </location>
</feature>
<evidence type="ECO:0000256" key="4">
    <source>
        <dbReference type="ARBA" id="ARBA00022771"/>
    </source>
</evidence>
<evidence type="ECO:0000256" key="10">
    <source>
        <dbReference type="ARBA" id="ARBA00023242"/>
    </source>
</evidence>
<dbReference type="InterPro" id="IPR013088">
    <property type="entry name" value="Znf_NHR/GATA"/>
</dbReference>
<dbReference type="GO" id="GO:0000122">
    <property type="term" value="P:negative regulation of transcription by RNA polymerase II"/>
    <property type="evidence" value="ECO:0007669"/>
    <property type="project" value="TreeGrafter"/>
</dbReference>
<evidence type="ECO:0000256" key="5">
    <source>
        <dbReference type="ARBA" id="ARBA00022833"/>
    </source>
</evidence>
<dbReference type="GO" id="GO:0030154">
    <property type="term" value="P:cell differentiation"/>
    <property type="evidence" value="ECO:0007669"/>
    <property type="project" value="TreeGrafter"/>
</dbReference>
<comment type="caution">
    <text evidence="13">The sequence shown here is derived from an EMBL/GenBank/DDBJ whole genome shotgun (WGS) entry which is preliminary data.</text>
</comment>
<sequence length="194" mass="20762">MILTPDSSAQATMATSPAPESPISSMSHGSRASSVSRMSCVSQDMSSSYHVAQLPHHLSPNMPTMDSTVSSAKPEPELNIEFDGTTVLCRVCGDKASGFHYGVHSCEGCKTDNYAPRRPTSSCSSLYDFKEARGGGQYGPRIRFRKWQYVLPAPAVPSPPRQLGKRGEGTSPGVANRCASARRSSSSVDPMISF</sequence>
<dbReference type="InterPro" id="IPR050234">
    <property type="entry name" value="Nuclear_hormone_rcpt_NR1"/>
</dbReference>
<proteinExistence type="inferred from homology"/>
<dbReference type="PANTHER" id="PTHR24082:SF473">
    <property type="entry name" value="ECDYSONE-INDUCED PROTEIN 75B, ISOFORM B"/>
    <property type="match status" value="1"/>
</dbReference>
<dbReference type="SMART" id="SM00399">
    <property type="entry name" value="ZnF_C4"/>
    <property type="match status" value="1"/>
</dbReference>
<dbReference type="GO" id="GO:0004879">
    <property type="term" value="F:nuclear receptor activity"/>
    <property type="evidence" value="ECO:0007669"/>
    <property type="project" value="TreeGrafter"/>
</dbReference>
<evidence type="ECO:0000256" key="7">
    <source>
        <dbReference type="ARBA" id="ARBA00023125"/>
    </source>
</evidence>
<evidence type="ECO:0000256" key="6">
    <source>
        <dbReference type="ARBA" id="ARBA00023015"/>
    </source>
</evidence>
<evidence type="ECO:0000256" key="2">
    <source>
        <dbReference type="ARBA" id="ARBA00008092"/>
    </source>
</evidence>
<dbReference type="SUPFAM" id="SSF57716">
    <property type="entry name" value="Glucocorticoid receptor-like (DNA-binding domain)"/>
    <property type="match status" value="1"/>
</dbReference>
<keyword evidence="3" id="KW-0479">Metal-binding</keyword>
<dbReference type="Proteomes" id="UP001177670">
    <property type="component" value="Unassembled WGS sequence"/>
</dbReference>
<keyword evidence="7" id="KW-0238">DNA-binding</keyword>
<reference evidence="13" key="1">
    <citation type="submission" date="2021-10" db="EMBL/GenBank/DDBJ databases">
        <title>Melipona bicolor Genome sequencing and assembly.</title>
        <authorList>
            <person name="Araujo N.S."/>
            <person name="Arias M.C."/>
        </authorList>
    </citation>
    <scope>NUCLEOTIDE SEQUENCE</scope>
    <source>
        <strain evidence="13">USP_2M_L1-L4_2017</strain>
        <tissue evidence="13">Whole body</tissue>
    </source>
</reference>
<dbReference type="Gene3D" id="3.30.50.10">
    <property type="entry name" value="Erythroid Transcription Factor GATA-1, subunit A"/>
    <property type="match status" value="1"/>
</dbReference>
<name>A0AA40FVQ9_9HYME</name>
<dbReference type="GO" id="GO:0008270">
    <property type="term" value="F:zinc ion binding"/>
    <property type="evidence" value="ECO:0007669"/>
    <property type="project" value="UniProtKB-KW"/>
</dbReference>
<gene>
    <name evidence="13" type="ORF">K0M31_005480</name>
</gene>
<organism evidence="13 14">
    <name type="scientific">Melipona bicolor</name>
    <dbReference type="NCBI Taxonomy" id="60889"/>
    <lineage>
        <taxon>Eukaryota</taxon>
        <taxon>Metazoa</taxon>
        <taxon>Ecdysozoa</taxon>
        <taxon>Arthropoda</taxon>
        <taxon>Hexapoda</taxon>
        <taxon>Insecta</taxon>
        <taxon>Pterygota</taxon>
        <taxon>Neoptera</taxon>
        <taxon>Endopterygota</taxon>
        <taxon>Hymenoptera</taxon>
        <taxon>Apocrita</taxon>
        <taxon>Aculeata</taxon>
        <taxon>Apoidea</taxon>
        <taxon>Anthophila</taxon>
        <taxon>Apidae</taxon>
        <taxon>Melipona</taxon>
    </lineage>
</organism>
<dbReference type="GO" id="GO:0045944">
    <property type="term" value="P:positive regulation of transcription by RNA polymerase II"/>
    <property type="evidence" value="ECO:0007669"/>
    <property type="project" value="TreeGrafter"/>
</dbReference>
<evidence type="ECO:0000313" key="13">
    <source>
        <dbReference type="EMBL" id="KAK1125947.1"/>
    </source>
</evidence>
<evidence type="ECO:0000256" key="1">
    <source>
        <dbReference type="ARBA" id="ARBA00004123"/>
    </source>
</evidence>
<evidence type="ECO:0000256" key="3">
    <source>
        <dbReference type="ARBA" id="ARBA00022723"/>
    </source>
</evidence>
<dbReference type="EMBL" id="JAHYIQ010000015">
    <property type="protein sequence ID" value="KAK1125947.1"/>
    <property type="molecule type" value="Genomic_DNA"/>
</dbReference>
<evidence type="ECO:0000256" key="11">
    <source>
        <dbReference type="SAM" id="MobiDB-lite"/>
    </source>
</evidence>
<feature type="region of interest" description="Disordered" evidence="11">
    <location>
        <begin position="155"/>
        <end position="194"/>
    </location>
</feature>
<dbReference type="GO" id="GO:0005634">
    <property type="term" value="C:nucleus"/>
    <property type="evidence" value="ECO:0007669"/>
    <property type="project" value="UniProtKB-SubCell"/>
</dbReference>
<evidence type="ECO:0000259" key="12">
    <source>
        <dbReference type="PROSITE" id="PS51030"/>
    </source>
</evidence>
<dbReference type="GO" id="GO:0000978">
    <property type="term" value="F:RNA polymerase II cis-regulatory region sequence-specific DNA binding"/>
    <property type="evidence" value="ECO:0007669"/>
    <property type="project" value="TreeGrafter"/>
</dbReference>
<keyword evidence="8" id="KW-0804">Transcription</keyword>
<dbReference type="AlphaFoldDB" id="A0AA40FVQ9"/>